<reference evidence="1" key="1">
    <citation type="journal article" date="2021" name="Proc. Natl. Acad. Sci. U.S.A.">
        <title>A Catalog of Tens of Thousands of Viruses from Human Metagenomes Reveals Hidden Associations with Chronic Diseases.</title>
        <authorList>
            <person name="Tisza M.J."/>
            <person name="Buck C.B."/>
        </authorList>
    </citation>
    <scope>NUCLEOTIDE SEQUENCE</scope>
    <source>
        <strain evidence="1">CteIs11</strain>
    </source>
</reference>
<evidence type="ECO:0000313" key="1">
    <source>
        <dbReference type="EMBL" id="DAD97132.1"/>
    </source>
</evidence>
<accession>A0A8S5NRW7</accession>
<proteinExistence type="predicted"/>
<organism evidence="1">
    <name type="scientific">Siphoviridae sp. cteIs11</name>
    <dbReference type="NCBI Taxonomy" id="2826403"/>
    <lineage>
        <taxon>Viruses</taxon>
        <taxon>Duplodnaviria</taxon>
        <taxon>Heunggongvirae</taxon>
        <taxon>Uroviricota</taxon>
        <taxon>Caudoviricetes</taxon>
    </lineage>
</organism>
<dbReference type="EMBL" id="BK015231">
    <property type="protein sequence ID" value="DAD97132.1"/>
    <property type="molecule type" value="Genomic_DNA"/>
</dbReference>
<protein>
    <submittedName>
        <fullName evidence="1">Uncharacterized protein</fullName>
    </submittedName>
</protein>
<sequence length="39" mass="4298">MSINEVMDISWDDLIGIVDTSSDPEDETPLDIADIFDGI</sequence>
<name>A0A8S5NRW7_9CAUD</name>